<dbReference type="PANTHER" id="PTHR46865">
    <property type="entry name" value="OXIDOREDUCTASE-RELATED"/>
    <property type="match status" value="1"/>
</dbReference>
<dbReference type="Gene3D" id="3.50.50.60">
    <property type="entry name" value="FAD/NAD(P)-binding domain"/>
    <property type="match status" value="1"/>
</dbReference>
<dbReference type="GO" id="GO:0071949">
    <property type="term" value="F:FAD binding"/>
    <property type="evidence" value="ECO:0007669"/>
    <property type="project" value="InterPro"/>
</dbReference>
<gene>
    <name evidence="2" type="ORF">Pth03_60890</name>
</gene>
<dbReference type="Pfam" id="PF01494">
    <property type="entry name" value="FAD_binding_3"/>
    <property type="match status" value="1"/>
</dbReference>
<evidence type="ECO:0000313" key="2">
    <source>
        <dbReference type="EMBL" id="GII57700.1"/>
    </source>
</evidence>
<reference evidence="2" key="1">
    <citation type="submission" date="2021-01" db="EMBL/GenBank/DDBJ databases">
        <title>Whole genome shotgun sequence of Planotetraspora thailandica NBRC 104271.</title>
        <authorList>
            <person name="Komaki H."/>
            <person name="Tamura T."/>
        </authorList>
    </citation>
    <scope>NUCLEOTIDE SEQUENCE</scope>
    <source>
        <strain evidence="2">NBRC 104271</strain>
    </source>
</reference>
<keyword evidence="3" id="KW-1185">Reference proteome</keyword>
<dbReference type="InterPro" id="IPR002938">
    <property type="entry name" value="FAD-bd"/>
</dbReference>
<dbReference type="AlphaFoldDB" id="A0A8J3V7Y3"/>
<dbReference type="InterPro" id="IPR036188">
    <property type="entry name" value="FAD/NAD-bd_sf"/>
</dbReference>
<accession>A0A8J3V7Y3</accession>
<evidence type="ECO:0000313" key="3">
    <source>
        <dbReference type="Proteomes" id="UP000605992"/>
    </source>
</evidence>
<comment type="caution">
    <text evidence="2">The sequence shown here is derived from an EMBL/GenBank/DDBJ whole genome shotgun (WGS) entry which is preliminary data.</text>
</comment>
<dbReference type="Gene3D" id="3.30.9.10">
    <property type="entry name" value="D-Amino Acid Oxidase, subunit A, domain 2"/>
    <property type="match status" value="1"/>
</dbReference>
<dbReference type="Proteomes" id="UP000605992">
    <property type="component" value="Unassembled WGS sequence"/>
</dbReference>
<dbReference type="RefSeq" id="WP_203947819.1">
    <property type="nucleotide sequence ID" value="NZ_BOOR01000055.1"/>
</dbReference>
<organism evidence="2 3">
    <name type="scientific">Planotetraspora thailandica</name>
    <dbReference type="NCBI Taxonomy" id="487172"/>
    <lineage>
        <taxon>Bacteria</taxon>
        <taxon>Bacillati</taxon>
        <taxon>Actinomycetota</taxon>
        <taxon>Actinomycetes</taxon>
        <taxon>Streptosporangiales</taxon>
        <taxon>Streptosporangiaceae</taxon>
        <taxon>Planotetraspora</taxon>
    </lineage>
</organism>
<dbReference type="PANTHER" id="PTHR46865:SF2">
    <property type="entry name" value="MONOOXYGENASE"/>
    <property type="match status" value="1"/>
</dbReference>
<dbReference type="PRINTS" id="PR00420">
    <property type="entry name" value="RNGMNOXGNASE"/>
</dbReference>
<dbReference type="SUPFAM" id="SSF51905">
    <property type="entry name" value="FAD/NAD(P)-binding domain"/>
    <property type="match status" value="1"/>
</dbReference>
<evidence type="ECO:0000259" key="1">
    <source>
        <dbReference type="Pfam" id="PF01494"/>
    </source>
</evidence>
<sequence length="396" mass="43210">MPGKKVLISGAGIAGPALAYWLSRYGYDVTVVERAPSLRGGGQAVDFKGRAHRTVLEKMGIWDEVHLRRTGKTDLRIVDEHDRPRATIPAEFTGGDVEILRGDLGTLLHERTADTCAYVFGDHITAMDETPSGVDVTFACRPPETFDLVFGADGLHSAVRHHAFGPEDRFVRFLGYYYAVAGGSPGLPVPGPPPAERSVELMYNEPGRLAVYGGPKTPLMFVFASRELDYDRHDVGRQKRMLADAYAGSGWRVPEMIAALDDEPEFYLDSISRVHMRTYTSGRAALVGDSAYGNVLGGFGTGLAVVGAYVLAGELAAAGGDHRTAFARYDETMYGYAKIARSGNAGRFLAPASRLRIRMRDRTFSNPFLLRMMMKLTDGYATGVDLRDYPAPTTTP</sequence>
<proteinExistence type="predicted"/>
<dbReference type="InterPro" id="IPR051704">
    <property type="entry name" value="FAD_aromatic-hydroxylase"/>
</dbReference>
<feature type="domain" description="FAD-binding" evidence="1">
    <location>
        <begin position="5"/>
        <end position="162"/>
    </location>
</feature>
<name>A0A8J3V7Y3_9ACTN</name>
<protein>
    <submittedName>
        <fullName evidence="2">FAD-dependent oxidoreductase</fullName>
    </submittedName>
</protein>
<dbReference type="EMBL" id="BOOR01000055">
    <property type="protein sequence ID" value="GII57700.1"/>
    <property type="molecule type" value="Genomic_DNA"/>
</dbReference>